<keyword evidence="8 10" id="KW-0961">Cell wall biogenesis/degradation</keyword>
<evidence type="ECO:0000313" key="11">
    <source>
        <dbReference type="EMBL" id="MZR23841.1"/>
    </source>
</evidence>
<evidence type="ECO:0000313" key="12">
    <source>
        <dbReference type="Proteomes" id="UP000445696"/>
    </source>
</evidence>
<evidence type="ECO:0000256" key="1">
    <source>
        <dbReference type="ARBA" id="ARBA00001362"/>
    </source>
</evidence>
<dbReference type="GO" id="GO:0160237">
    <property type="term" value="F:D-Ala-D-Ala dipeptidase activity"/>
    <property type="evidence" value="ECO:0007669"/>
    <property type="project" value="UniProtKB-EC"/>
</dbReference>
<evidence type="ECO:0000256" key="9">
    <source>
        <dbReference type="HAMAP-Rule" id="MF_01924"/>
    </source>
</evidence>
<keyword evidence="4 9" id="KW-0378">Hydrolase</keyword>
<comment type="catalytic activity">
    <reaction evidence="1 9 10">
        <text>D-alanyl-D-alanine + H2O = 2 D-alanine</text>
        <dbReference type="Rhea" id="RHEA:20661"/>
        <dbReference type="ChEBI" id="CHEBI:15377"/>
        <dbReference type="ChEBI" id="CHEBI:57416"/>
        <dbReference type="ChEBI" id="CHEBI:57822"/>
        <dbReference type="EC" id="3.4.13.22"/>
    </reaction>
</comment>
<evidence type="ECO:0000256" key="7">
    <source>
        <dbReference type="ARBA" id="ARBA00023049"/>
    </source>
</evidence>
<dbReference type="OrthoDB" id="9801430at2"/>
<feature type="binding site" evidence="9">
    <location>
        <position position="98"/>
    </location>
    <ligand>
        <name>Zn(2+)</name>
        <dbReference type="ChEBI" id="CHEBI:29105"/>
        <note>catalytic</note>
    </ligand>
</feature>
<keyword evidence="5 9" id="KW-0862">Zinc</keyword>
<comment type="function">
    <text evidence="9 10">Catalyzes hydrolysis of the D-alanyl-D-alanine dipeptide.</text>
</comment>
<evidence type="ECO:0000256" key="4">
    <source>
        <dbReference type="ARBA" id="ARBA00022801"/>
    </source>
</evidence>
<evidence type="ECO:0000256" key="10">
    <source>
        <dbReference type="PIRNR" id="PIRNR026671"/>
    </source>
</evidence>
<dbReference type="SUPFAM" id="SSF55166">
    <property type="entry name" value="Hedgehog/DD-peptidase"/>
    <property type="match status" value="1"/>
</dbReference>
<evidence type="ECO:0000256" key="5">
    <source>
        <dbReference type="ARBA" id="ARBA00022833"/>
    </source>
</evidence>
<protein>
    <recommendedName>
        <fullName evidence="9 10">D-alanyl-D-alanine dipeptidase</fullName>
        <shortName evidence="9 10">D-Ala-D-Ala dipeptidase</shortName>
        <ecNumber evidence="9 10">3.4.13.22</ecNumber>
    </recommendedName>
</protein>
<dbReference type="NCBIfam" id="NF007557">
    <property type="entry name" value="PRK10178.1"/>
    <property type="match status" value="1"/>
</dbReference>
<reference evidence="11 12" key="1">
    <citation type="journal article" date="2014" name="Int. J. Syst. Evol. Microbiol.">
        <title>Sneathiella chungangensis sp. nov., isolated from a marine sand, and emended description of the genus Sneathiella.</title>
        <authorList>
            <person name="Siamphan C."/>
            <person name="Kim H."/>
            <person name="Lee J.S."/>
            <person name="Kim W."/>
        </authorList>
    </citation>
    <scope>NUCLEOTIDE SEQUENCE [LARGE SCALE GENOMIC DNA]</scope>
    <source>
        <strain evidence="11 12">KCTC 32476</strain>
    </source>
</reference>
<feature type="site" description="Transition state stabilizer" evidence="9">
    <location>
        <position position="71"/>
    </location>
</feature>
<gene>
    <name evidence="9 11" type="primary">ddpX</name>
    <name evidence="11" type="ORF">GQF03_16005</name>
</gene>
<dbReference type="PANTHER" id="PTHR43126">
    <property type="entry name" value="D-ALANYL-D-ALANINE DIPEPTIDASE"/>
    <property type="match status" value="1"/>
</dbReference>
<dbReference type="InterPro" id="IPR000755">
    <property type="entry name" value="A_A_dipeptidase"/>
</dbReference>
<dbReference type="GO" id="GO:0071555">
    <property type="term" value="P:cell wall organization"/>
    <property type="evidence" value="ECO:0007669"/>
    <property type="project" value="UniProtKB-KW"/>
</dbReference>
<dbReference type="CDD" id="cd14840">
    <property type="entry name" value="D-Ala-D-Ala_dipeptidase_Aad"/>
    <property type="match status" value="1"/>
</dbReference>
<comment type="caution">
    <text evidence="11">The sequence shown here is derived from an EMBL/GenBank/DDBJ whole genome shotgun (WGS) entry which is preliminary data.</text>
</comment>
<evidence type="ECO:0000256" key="3">
    <source>
        <dbReference type="ARBA" id="ARBA00022723"/>
    </source>
</evidence>
<dbReference type="HAMAP" id="MF_01924">
    <property type="entry name" value="A_A_dipeptidase"/>
    <property type="match status" value="1"/>
</dbReference>
<comment type="similarity">
    <text evidence="9 10">Belongs to the peptidase M15D family.</text>
</comment>
<comment type="cofactor">
    <cofactor evidence="9">
        <name>Zn(2+)</name>
        <dbReference type="ChEBI" id="CHEBI:29105"/>
    </cofactor>
    <text evidence="9">Binds 1 zinc ion per subunit.</text>
</comment>
<dbReference type="PIRSF" id="PIRSF026671">
    <property type="entry name" value="AA_dipeptidase"/>
    <property type="match status" value="1"/>
</dbReference>
<feature type="binding site" evidence="9">
    <location>
        <position position="105"/>
    </location>
    <ligand>
        <name>Zn(2+)</name>
        <dbReference type="ChEBI" id="CHEBI:29105"/>
        <note>catalytic</note>
    </ligand>
</feature>
<dbReference type="EMBL" id="WTVA01000015">
    <property type="protein sequence ID" value="MZR23841.1"/>
    <property type="molecule type" value="Genomic_DNA"/>
</dbReference>
<dbReference type="RefSeq" id="WP_161340270.1">
    <property type="nucleotide sequence ID" value="NZ_JBHSDG010000003.1"/>
</dbReference>
<dbReference type="GO" id="GO:0008237">
    <property type="term" value="F:metallopeptidase activity"/>
    <property type="evidence" value="ECO:0007669"/>
    <property type="project" value="UniProtKB-KW"/>
</dbReference>
<dbReference type="Gene3D" id="3.30.1380.10">
    <property type="match status" value="1"/>
</dbReference>
<dbReference type="GO" id="GO:0008270">
    <property type="term" value="F:zinc ion binding"/>
    <property type="evidence" value="ECO:0007669"/>
    <property type="project" value="UniProtKB-UniRule"/>
</dbReference>
<keyword evidence="6 9" id="KW-0224">Dipeptidase</keyword>
<dbReference type="Proteomes" id="UP000445696">
    <property type="component" value="Unassembled WGS sequence"/>
</dbReference>
<evidence type="ECO:0000256" key="8">
    <source>
        <dbReference type="ARBA" id="ARBA00023316"/>
    </source>
</evidence>
<feature type="active site" description="Proton donor/acceptor" evidence="9">
    <location>
        <position position="162"/>
    </location>
</feature>
<dbReference type="GO" id="GO:0006508">
    <property type="term" value="P:proteolysis"/>
    <property type="evidence" value="ECO:0007669"/>
    <property type="project" value="UniProtKB-KW"/>
</dbReference>
<accession>A0A845MJC4</accession>
<organism evidence="11 12">
    <name type="scientific">Sneathiella chungangensis</name>
    <dbReference type="NCBI Taxonomy" id="1418234"/>
    <lineage>
        <taxon>Bacteria</taxon>
        <taxon>Pseudomonadati</taxon>
        <taxon>Pseudomonadota</taxon>
        <taxon>Alphaproteobacteria</taxon>
        <taxon>Sneathiellales</taxon>
        <taxon>Sneathiellaceae</taxon>
        <taxon>Sneathiella</taxon>
    </lineage>
</organism>
<name>A0A845MJC4_9PROT</name>
<evidence type="ECO:0000256" key="6">
    <source>
        <dbReference type="ARBA" id="ARBA00022997"/>
    </source>
</evidence>
<dbReference type="EC" id="3.4.13.22" evidence="9 10"/>
<proteinExistence type="inferred from homology"/>
<keyword evidence="2 9" id="KW-0645">Protease</keyword>
<dbReference type="AlphaFoldDB" id="A0A845MJC4"/>
<dbReference type="Pfam" id="PF01427">
    <property type="entry name" value="Peptidase_M15"/>
    <property type="match status" value="1"/>
</dbReference>
<evidence type="ECO:0000256" key="2">
    <source>
        <dbReference type="ARBA" id="ARBA00022670"/>
    </source>
</evidence>
<keyword evidence="12" id="KW-1185">Reference proteome</keyword>
<keyword evidence="7 9" id="KW-0482">Metalloprotease</keyword>
<feature type="binding site" evidence="9">
    <location>
        <position position="165"/>
    </location>
    <ligand>
        <name>Zn(2+)</name>
        <dbReference type="ChEBI" id="CHEBI:29105"/>
        <note>catalytic</note>
    </ligand>
</feature>
<sequence length="196" mass="21709">MTLNANLVEITPQEFDVELDLRYVSGNNFTGRPVYRRGACYLNLEAADNLRRAVELAAAIGLRIKIFDAFRPTEAVQMLWDHTPNPDFLSHPSSGSPHSRGAAIDLTLMDGSGHELEMGTGFDAMTPSSFHGALDISAEAQQNRAILLGLMTAAGWDFYRNEWWHYQLFKPRRYPTLSDKAAGSRMMGDTGQSNAG</sequence>
<dbReference type="PANTHER" id="PTHR43126:SF1">
    <property type="entry name" value="D-ALANYL-D-ALANINE DIPEPTIDASE"/>
    <property type="match status" value="1"/>
</dbReference>
<dbReference type="InterPro" id="IPR009045">
    <property type="entry name" value="Zn_M74/Hedgehog-like"/>
</dbReference>
<keyword evidence="3 9" id="KW-0479">Metal-binding</keyword>